<reference evidence="10 11" key="1">
    <citation type="submission" date="2018-10" db="EMBL/GenBank/DDBJ databases">
        <title>Genomic Encyclopedia of Archaeal and Bacterial Type Strains, Phase II (KMG-II): from individual species to whole genera.</title>
        <authorList>
            <person name="Goeker M."/>
        </authorList>
    </citation>
    <scope>NUCLEOTIDE SEQUENCE [LARGE SCALE GENOMIC DNA]</scope>
    <source>
        <strain evidence="10 11">DSM 16510</strain>
    </source>
</reference>
<protein>
    <submittedName>
        <fullName evidence="10">Two-component system OmpR family response regulator/two-component system alkaline phosphatase synthesis response regulator PhoP</fullName>
    </submittedName>
</protein>
<feature type="domain" description="OmpR/PhoB-type" evidence="9">
    <location>
        <begin position="126"/>
        <end position="225"/>
    </location>
</feature>
<evidence type="ECO:0000313" key="11">
    <source>
        <dbReference type="Proteomes" id="UP000267841"/>
    </source>
</evidence>
<dbReference type="Pfam" id="PF00072">
    <property type="entry name" value="Response_reg"/>
    <property type="match status" value="1"/>
</dbReference>
<organism evidence="10 11">
    <name type="scientific">Hydrogenivirga caldilitoris</name>
    <dbReference type="NCBI Taxonomy" id="246264"/>
    <lineage>
        <taxon>Bacteria</taxon>
        <taxon>Pseudomonadati</taxon>
        <taxon>Aquificota</taxon>
        <taxon>Aquificia</taxon>
        <taxon>Aquificales</taxon>
        <taxon>Aquificaceae</taxon>
        <taxon>Hydrogenivirga</taxon>
    </lineage>
</organism>
<dbReference type="Gene3D" id="1.10.10.10">
    <property type="entry name" value="Winged helix-like DNA-binding domain superfamily/Winged helix DNA-binding domain"/>
    <property type="match status" value="1"/>
</dbReference>
<dbReference type="PANTHER" id="PTHR48111:SF1">
    <property type="entry name" value="TWO-COMPONENT RESPONSE REGULATOR ORR33"/>
    <property type="match status" value="1"/>
</dbReference>
<dbReference type="EMBL" id="RCCJ01000001">
    <property type="protein sequence ID" value="RLJ69889.1"/>
    <property type="molecule type" value="Genomic_DNA"/>
</dbReference>
<dbReference type="RefSeq" id="WP_121008821.1">
    <property type="nucleotide sequence ID" value="NZ_RCCJ01000001.1"/>
</dbReference>
<dbReference type="PANTHER" id="PTHR48111">
    <property type="entry name" value="REGULATOR OF RPOS"/>
    <property type="match status" value="1"/>
</dbReference>
<dbReference type="SMART" id="SM00448">
    <property type="entry name" value="REC"/>
    <property type="match status" value="1"/>
</dbReference>
<keyword evidence="2" id="KW-0902">Two-component regulatory system</keyword>
<dbReference type="SUPFAM" id="SSF52172">
    <property type="entry name" value="CheY-like"/>
    <property type="match status" value="1"/>
</dbReference>
<dbReference type="CDD" id="cd17574">
    <property type="entry name" value="REC_OmpR"/>
    <property type="match status" value="1"/>
</dbReference>
<dbReference type="CDD" id="cd00383">
    <property type="entry name" value="trans_reg_C"/>
    <property type="match status" value="1"/>
</dbReference>
<feature type="domain" description="Response regulatory" evidence="8">
    <location>
        <begin position="4"/>
        <end position="116"/>
    </location>
</feature>
<name>A0A497XP42_9AQUI</name>
<dbReference type="InterPro" id="IPR001789">
    <property type="entry name" value="Sig_transdc_resp-reg_receiver"/>
</dbReference>
<dbReference type="SUPFAM" id="SSF46894">
    <property type="entry name" value="C-terminal effector domain of the bipartite response regulators"/>
    <property type="match status" value="1"/>
</dbReference>
<dbReference type="GO" id="GO:0000976">
    <property type="term" value="F:transcription cis-regulatory region binding"/>
    <property type="evidence" value="ECO:0007669"/>
    <property type="project" value="TreeGrafter"/>
</dbReference>
<evidence type="ECO:0000256" key="2">
    <source>
        <dbReference type="ARBA" id="ARBA00023012"/>
    </source>
</evidence>
<dbReference type="InterPro" id="IPR039420">
    <property type="entry name" value="WalR-like"/>
</dbReference>
<dbReference type="Gene3D" id="6.10.250.690">
    <property type="match status" value="1"/>
</dbReference>
<dbReference type="InterPro" id="IPR036388">
    <property type="entry name" value="WH-like_DNA-bd_sf"/>
</dbReference>
<keyword evidence="3" id="KW-0805">Transcription regulation</keyword>
<dbReference type="PROSITE" id="PS50110">
    <property type="entry name" value="RESPONSE_REGULATORY"/>
    <property type="match status" value="1"/>
</dbReference>
<dbReference type="Gene3D" id="3.40.50.2300">
    <property type="match status" value="1"/>
</dbReference>
<dbReference type="PROSITE" id="PS51755">
    <property type="entry name" value="OMPR_PHOB"/>
    <property type="match status" value="1"/>
</dbReference>
<dbReference type="OrthoDB" id="9790442at2"/>
<dbReference type="GO" id="GO:0006355">
    <property type="term" value="P:regulation of DNA-templated transcription"/>
    <property type="evidence" value="ECO:0007669"/>
    <property type="project" value="InterPro"/>
</dbReference>
<keyword evidence="5" id="KW-0804">Transcription</keyword>
<evidence type="ECO:0000259" key="9">
    <source>
        <dbReference type="PROSITE" id="PS51755"/>
    </source>
</evidence>
<dbReference type="AlphaFoldDB" id="A0A497XP42"/>
<dbReference type="SMART" id="SM00862">
    <property type="entry name" value="Trans_reg_C"/>
    <property type="match status" value="1"/>
</dbReference>
<dbReference type="GO" id="GO:0032993">
    <property type="term" value="C:protein-DNA complex"/>
    <property type="evidence" value="ECO:0007669"/>
    <property type="project" value="TreeGrafter"/>
</dbReference>
<evidence type="ECO:0000256" key="5">
    <source>
        <dbReference type="ARBA" id="ARBA00023163"/>
    </source>
</evidence>
<evidence type="ECO:0000256" key="7">
    <source>
        <dbReference type="PROSITE-ProRule" id="PRU01091"/>
    </source>
</evidence>
<feature type="modified residue" description="4-aspartylphosphate" evidence="6">
    <location>
        <position position="53"/>
    </location>
</feature>
<dbReference type="Pfam" id="PF00486">
    <property type="entry name" value="Trans_reg_C"/>
    <property type="match status" value="1"/>
</dbReference>
<dbReference type="InterPro" id="IPR011006">
    <property type="entry name" value="CheY-like_superfamily"/>
</dbReference>
<evidence type="ECO:0000313" key="10">
    <source>
        <dbReference type="EMBL" id="RLJ69889.1"/>
    </source>
</evidence>
<proteinExistence type="predicted"/>
<accession>A0A497XP42</accession>
<evidence type="ECO:0000259" key="8">
    <source>
        <dbReference type="PROSITE" id="PS50110"/>
    </source>
</evidence>
<evidence type="ECO:0000256" key="4">
    <source>
        <dbReference type="ARBA" id="ARBA00023125"/>
    </source>
</evidence>
<dbReference type="Proteomes" id="UP000267841">
    <property type="component" value="Unassembled WGS sequence"/>
</dbReference>
<keyword evidence="1 6" id="KW-0597">Phosphoprotein</keyword>
<comment type="caution">
    <text evidence="10">The sequence shown here is derived from an EMBL/GenBank/DDBJ whole genome shotgun (WGS) entry which is preliminary data.</text>
</comment>
<keyword evidence="4 7" id="KW-0238">DNA-binding</keyword>
<dbReference type="GO" id="GO:0005829">
    <property type="term" value="C:cytosol"/>
    <property type="evidence" value="ECO:0007669"/>
    <property type="project" value="TreeGrafter"/>
</dbReference>
<dbReference type="GO" id="GO:0000156">
    <property type="term" value="F:phosphorelay response regulator activity"/>
    <property type="evidence" value="ECO:0007669"/>
    <property type="project" value="TreeGrafter"/>
</dbReference>
<evidence type="ECO:0000256" key="1">
    <source>
        <dbReference type="ARBA" id="ARBA00022553"/>
    </source>
</evidence>
<keyword evidence="11" id="KW-1185">Reference proteome</keyword>
<dbReference type="InterPro" id="IPR016032">
    <property type="entry name" value="Sig_transdc_resp-reg_C-effctor"/>
</dbReference>
<evidence type="ECO:0000256" key="3">
    <source>
        <dbReference type="ARBA" id="ARBA00023015"/>
    </source>
</evidence>
<dbReference type="FunFam" id="3.40.50.2300:FF:000001">
    <property type="entry name" value="DNA-binding response regulator PhoB"/>
    <property type="match status" value="1"/>
</dbReference>
<gene>
    <name evidence="10" type="ORF">BCF55_0147</name>
</gene>
<feature type="DNA-binding region" description="OmpR/PhoB-type" evidence="7">
    <location>
        <begin position="126"/>
        <end position="225"/>
    </location>
</feature>
<sequence length="225" mass="26228">MRGKILLVEDDPLIADMLKRYLEREGFTVFWDSDGMEALKSFELLKPDLVILDLMLPDMDGFELCKSFSQTEAMVLILTAKDTDEDKIVGLELGADDYVTKPFNMRELIARVKALLRRRGKALSSGDRLSVGGFEVRPEEMRILFRGKLIELTPKEFLILKRLISKRGKVISRREIMSEIYDEEVPDYERIVDTYIYRIRTKLMEIDRQAAERIKTVRGFGYKFE</sequence>
<dbReference type="InterPro" id="IPR001867">
    <property type="entry name" value="OmpR/PhoB-type_DNA-bd"/>
</dbReference>
<evidence type="ECO:0000256" key="6">
    <source>
        <dbReference type="PROSITE-ProRule" id="PRU00169"/>
    </source>
</evidence>